<evidence type="ECO:0000313" key="2">
    <source>
        <dbReference type="Proteomes" id="UP000177798"/>
    </source>
</evidence>
<organism evidence="1 2">
    <name type="scientific">Sclerotinia sclerotiorum (strain ATCC 18683 / 1980 / Ss-1)</name>
    <name type="common">White mold</name>
    <name type="synonym">Whetzelinia sclerotiorum</name>
    <dbReference type="NCBI Taxonomy" id="665079"/>
    <lineage>
        <taxon>Eukaryota</taxon>
        <taxon>Fungi</taxon>
        <taxon>Dikarya</taxon>
        <taxon>Ascomycota</taxon>
        <taxon>Pezizomycotina</taxon>
        <taxon>Leotiomycetes</taxon>
        <taxon>Helotiales</taxon>
        <taxon>Sclerotiniaceae</taxon>
        <taxon>Sclerotinia</taxon>
    </lineage>
</organism>
<dbReference type="InterPro" id="IPR027417">
    <property type="entry name" value="P-loop_NTPase"/>
</dbReference>
<dbReference type="PANTHER" id="PTHR35205:SF1">
    <property type="entry name" value="ZU5 DOMAIN-CONTAINING PROTEIN"/>
    <property type="match status" value="1"/>
</dbReference>
<reference evidence="2" key="1">
    <citation type="journal article" date="2017" name="Genome Biol. Evol.">
        <title>The complete genome sequence of the phytopathogenic fungus Sclerotinia sclerotiorum reveals insights into the genome architecture of broad host range pathogens.</title>
        <authorList>
            <person name="Derbyshire M."/>
            <person name="Denton-Giles M."/>
            <person name="Hegedus D."/>
            <person name="Seifbarghy S."/>
            <person name="Rollins J."/>
            <person name="van Kan J."/>
            <person name="Seidl M.F."/>
            <person name="Faino L."/>
            <person name="Mbengue M."/>
            <person name="Navaud O."/>
            <person name="Raffaele S."/>
            <person name="Hammond-Kosack K."/>
            <person name="Heard S."/>
            <person name="Oliver R."/>
        </authorList>
    </citation>
    <scope>NUCLEOTIDE SEQUENCE [LARGE SCALE GENOMIC DNA]</scope>
    <source>
        <strain evidence="2">ATCC 18683 / 1980 / Ss-1</strain>
    </source>
</reference>
<evidence type="ECO:0008006" key="3">
    <source>
        <dbReference type="Google" id="ProtNLM"/>
    </source>
</evidence>
<dbReference type="VEuPathDB" id="FungiDB:sscle_16g107770"/>
<accession>A0A1D9QM40</accession>
<protein>
    <recommendedName>
        <fullName evidence="3">NB-ARC domain-containing protein</fullName>
    </recommendedName>
</protein>
<dbReference type="OrthoDB" id="626167at2759"/>
<dbReference type="SUPFAM" id="SSF52540">
    <property type="entry name" value="P-loop containing nucleoside triphosphate hydrolases"/>
    <property type="match status" value="1"/>
</dbReference>
<dbReference type="EMBL" id="CP017829">
    <property type="protein sequence ID" value="APA16007.1"/>
    <property type="molecule type" value="Genomic_DNA"/>
</dbReference>
<name>A0A1D9QM40_SCLS1</name>
<dbReference type="Proteomes" id="UP000177798">
    <property type="component" value="Chromosome 16"/>
</dbReference>
<proteinExistence type="predicted"/>
<dbReference type="AlphaFoldDB" id="A0A1D9QM40"/>
<gene>
    <name evidence="1" type="ORF">sscle_16g107770</name>
</gene>
<sequence length="415" mass="47101">MSRCSSEMDPDVPDVAEAIPVFGPLRVICILNIGAGANRALGVTKPKSALEIAFPSDLVNVLAGLATPTEKEAGEMDKKYRHIAEIYHQLNVERDIGEIKLEEWEELGQVSAHTKAYLRKDDIDHQIDEIVASLAHERTKLTINLQVLDGRIHHDPVTIHKHACFPVDLTDTKALVKRSCMGRIEERINQVLLNGSTETALMEESFRGIAKTTMYDHEDRMEPERRSAAAFAKMRERSHYHPWLIVFDNMNSRSSLNTDTYVSRGSYGFIIITSRHPDLSRLGHSISIGNLDENEAINLLFNHTEHMNGMTDEDIRQACEICRLLSCLALAVARAGAYIKNRKLEFNAFTGVNEDRREEIMAYYPPTWTYRAPNPLNPKQKIPFPFLLYGGNLSIALVARWQMRSTTFFVSVRFY</sequence>
<dbReference type="PANTHER" id="PTHR35205">
    <property type="entry name" value="NB-ARC AND TPR DOMAIN PROTEIN"/>
    <property type="match status" value="1"/>
</dbReference>
<evidence type="ECO:0000313" key="1">
    <source>
        <dbReference type="EMBL" id="APA16007.1"/>
    </source>
</evidence>